<name>F6ZD98_CIOIN</name>
<evidence type="ECO:0000313" key="3">
    <source>
        <dbReference type="Proteomes" id="UP000008144"/>
    </source>
</evidence>
<feature type="compositionally biased region" description="Acidic residues" evidence="1">
    <location>
        <begin position="169"/>
        <end position="186"/>
    </location>
</feature>
<feature type="compositionally biased region" description="Pro residues" evidence="1">
    <location>
        <begin position="7"/>
        <end position="68"/>
    </location>
</feature>
<evidence type="ECO:0000313" key="2">
    <source>
        <dbReference type="Ensembl" id="ENSCINP00000002123.3"/>
    </source>
</evidence>
<accession>F6ZD98</accession>
<dbReference type="Ensembl" id="ENSCINT00000002123.3">
    <property type="protein sequence ID" value="ENSCINP00000002123.3"/>
    <property type="gene ID" value="ENSCING00000001130.3"/>
</dbReference>
<dbReference type="AlphaFoldDB" id="F6ZD98"/>
<feature type="region of interest" description="Disordered" evidence="1">
    <location>
        <begin position="163"/>
        <end position="196"/>
    </location>
</feature>
<evidence type="ECO:0000256" key="1">
    <source>
        <dbReference type="SAM" id="MobiDB-lite"/>
    </source>
</evidence>
<feature type="region of interest" description="Disordered" evidence="1">
    <location>
        <begin position="1"/>
        <end position="68"/>
    </location>
</feature>
<reference evidence="2" key="3">
    <citation type="submission" date="2025-08" db="UniProtKB">
        <authorList>
            <consortium name="Ensembl"/>
        </authorList>
    </citation>
    <scope>IDENTIFICATION</scope>
</reference>
<reference evidence="2" key="2">
    <citation type="journal article" date="2008" name="Genome Biol.">
        <title>Improved genome assembly and evidence-based global gene model set for the chordate Ciona intestinalis: new insight into intron and operon populations.</title>
        <authorList>
            <person name="Satou Y."/>
            <person name="Mineta K."/>
            <person name="Ogasawara M."/>
            <person name="Sasakura Y."/>
            <person name="Shoguchi E."/>
            <person name="Ueno K."/>
            <person name="Yamada L."/>
            <person name="Matsumoto J."/>
            <person name="Wasserscheid J."/>
            <person name="Dewar K."/>
            <person name="Wiley G.B."/>
            <person name="Macmil S.L."/>
            <person name="Roe B.A."/>
            <person name="Zeller R.W."/>
            <person name="Hastings K.E."/>
            <person name="Lemaire P."/>
            <person name="Lindquist E."/>
            <person name="Endo T."/>
            <person name="Hotta K."/>
            <person name="Inaba K."/>
        </authorList>
    </citation>
    <scope>NUCLEOTIDE SEQUENCE [LARGE SCALE GENOMIC DNA]</scope>
    <source>
        <strain evidence="2">wild type</strain>
    </source>
</reference>
<dbReference type="EMBL" id="EAAA01000899">
    <property type="status" value="NOT_ANNOTATED_CDS"/>
    <property type="molecule type" value="Genomic_DNA"/>
</dbReference>
<reference evidence="3" key="1">
    <citation type="journal article" date="2002" name="Science">
        <title>The draft genome of Ciona intestinalis: insights into chordate and vertebrate origins.</title>
        <authorList>
            <person name="Dehal P."/>
            <person name="Satou Y."/>
            <person name="Campbell R.K."/>
            <person name="Chapman J."/>
            <person name="Degnan B."/>
            <person name="De Tomaso A."/>
            <person name="Davidson B."/>
            <person name="Di Gregorio A."/>
            <person name="Gelpke M."/>
            <person name="Goodstein D.M."/>
            <person name="Harafuji N."/>
            <person name="Hastings K.E."/>
            <person name="Ho I."/>
            <person name="Hotta K."/>
            <person name="Huang W."/>
            <person name="Kawashima T."/>
            <person name="Lemaire P."/>
            <person name="Martinez D."/>
            <person name="Meinertzhagen I.A."/>
            <person name="Necula S."/>
            <person name="Nonaka M."/>
            <person name="Putnam N."/>
            <person name="Rash S."/>
            <person name="Saiga H."/>
            <person name="Satake M."/>
            <person name="Terry A."/>
            <person name="Yamada L."/>
            <person name="Wang H.G."/>
            <person name="Awazu S."/>
            <person name="Azumi K."/>
            <person name="Boore J."/>
            <person name="Branno M."/>
            <person name="Chin-Bow S."/>
            <person name="DeSantis R."/>
            <person name="Doyle S."/>
            <person name="Francino P."/>
            <person name="Keys D.N."/>
            <person name="Haga S."/>
            <person name="Hayashi H."/>
            <person name="Hino K."/>
            <person name="Imai K.S."/>
            <person name="Inaba K."/>
            <person name="Kano S."/>
            <person name="Kobayashi K."/>
            <person name="Kobayashi M."/>
            <person name="Lee B.I."/>
            <person name="Makabe K.W."/>
            <person name="Manohar C."/>
            <person name="Matassi G."/>
            <person name="Medina M."/>
            <person name="Mochizuki Y."/>
            <person name="Mount S."/>
            <person name="Morishita T."/>
            <person name="Miura S."/>
            <person name="Nakayama A."/>
            <person name="Nishizaka S."/>
            <person name="Nomoto H."/>
            <person name="Ohta F."/>
            <person name="Oishi K."/>
            <person name="Rigoutsos I."/>
            <person name="Sano M."/>
            <person name="Sasaki A."/>
            <person name="Sasakura Y."/>
            <person name="Shoguchi E."/>
            <person name="Shin-i T."/>
            <person name="Spagnuolo A."/>
            <person name="Stainier D."/>
            <person name="Suzuki M.M."/>
            <person name="Tassy O."/>
            <person name="Takatori N."/>
            <person name="Tokuoka M."/>
            <person name="Yagi K."/>
            <person name="Yoshizaki F."/>
            <person name="Wada S."/>
            <person name="Zhang C."/>
            <person name="Hyatt P.D."/>
            <person name="Larimer F."/>
            <person name="Detter C."/>
            <person name="Doggett N."/>
            <person name="Glavina T."/>
            <person name="Hawkins T."/>
            <person name="Richardson P."/>
            <person name="Lucas S."/>
            <person name="Kohara Y."/>
            <person name="Levine M."/>
            <person name="Satoh N."/>
            <person name="Rokhsar D.S."/>
        </authorList>
    </citation>
    <scope>NUCLEOTIDE SEQUENCE [LARGE SCALE GENOMIC DNA]</scope>
</reference>
<protein>
    <submittedName>
        <fullName evidence="2">Uncharacterized protein</fullName>
    </submittedName>
</protein>
<dbReference type="Proteomes" id="UP000008144">
    <property type="component" value="Chromosome 12"/>
</dbReference>
<keyword evidence="3" id="KW-1185">Reference proteome</keyword>
<reference evidence="2" key="4">
    <citation type="submission" date="2025-09" db="UniProtKB">
        <authorList>
            <consortium name="Ensembl"/>
        </authorList>
    </citation>
    <scope>IDENTIFICATION</scope>
</reference>
<dbReference type="HOGENOM" id="CLU_1392980_0_0_1"/>
<proteinExistence type="predicted"/>
<organism evidence="2 3">
    <name type="scientific">Ciona intestinalis</name>
    <name type="common">Transparent sea squirt</name>
    <name type="synonym">Ascidia intestinalis</name>
    <dbReference type="NCBI Taxonomy" id="7719"/>
    <lineage>
        <taxon>Eukaryota</taxon>
        <taxon>Metazoa</taxon>
        <taxon>Chordata</taxon>
        <taxon>Tunicata</taxon>
        <taxon>Ascidiacea</taxon>
        <taxon>Phlebobranchia</taxon>
        <taxon>Cionidae</taxon>
        <taxon>Ciona</taxon>
    </lineage>
</organism>
<sequence length="196" mass="21374">PSTAPPSTVPPSTAPPSTVPPSTVPPSTAPPSTVPPSTVPPSTVPPSTAPPSTAPPSTAPPSTAPPSSPCLRHPLAYVWAQQKRRPWVGTSSSFVSALLTSINNQVLSSIWNRPNSWIPGQPTIYVSTSTTRRRRWGWRWRIPLPWHGENWFDEDKIKNTLESDKEESHELEELDDEVTDFDDVANTDDVTANDLN</sequence>
<dbReference type="InParanoid" id="F6ZD98"/>